<evidence type="ECO:0000313" key="3">
    <source>
        <dbReference type="Proteomes" id="UP000663845"/>
    </source>
</evidence>
<gene>
    <name evidence="2" type="ORF">JYZ213_LOCUS12976</name>
</gene>
<comment type="caution">
    <text evidence="2">The sequence shown here is derived from an EMBL/GenBank/DDBJ whole genome shotgun (WGS) entry which is preliminary data.</text>
</comment>
<organism evidence="2 3">
    <name type="scientific">Adineta steineri</name>
    <dbReference type="NCBI Taxonomy" id="433720"/>
    <lineage>
        <taxon>Eukaryota</taxon>
        <taxon>Metazoa</taxon>
        <taxon>Spiralia</taxon>
        <taxon>Gnathifera</taxon>
        <taxon>Rotifera</taxon>
        <taxon>Eurotatoria</taxon>
        <taxon>Bdelloidea</taxon>
        <taxon>Adinetida</taxon>
        <taxon>Adinetidae</taxon>
        <taxon>Adineta</taxon>
    </lineage>
</organism>
<protein>
    <submittedName>
        <fullName evidence="2">Uncharacterized protein</fullName>
    </submittedName>
</protein>
<evidence type="ECO:0000313" key="2">
    <source>
        <dbReference type="EMBL" id="CAF0945318.1"/>
    </source>
</evidence>
<dbReference type="AlphaFoldDB" id="A0A814CSS6"/>
<name>A0A814CSS6_9BILA</name>
<keyword evidence="1" id="KW-1133">Transmembrane helix</keyword>
<reference evidence="2" key="1">
    <citation type="submission" date="2021-02" db="EMBL/GenBank/DDBJ databases">
        <authorList>
            <person name="Nowell W R."/>
        </authorList>
    </citation>
    <scope>NUCLEOTIDE SEQUENCE</scope>
</reference>
<sequence>MTLYNNFIVTNIKSWFLPVDILLLIFSVLIIISTILYLVIIILHKTHHTITMILIRNSCLITFIFGMIVFFMTLLSLENDLKQIEYQDTLCCFGAFIDYAANFA</sequence>
<feature type="transmembrane region" description="Helical" evidence="1">
    <location>
        <begin position="21"/>
        <end position="43"/>
    </location>
</feature>
<evidence type="ECO:0000256" key="1">
    <source>
        <dbReference type="SAM" id="Phobius"/>
    </source>
</evidence>
<proteinExistence type="predicted"/>
<accession>A0A814CSS6</accession>
<dbReference type="Gene3D" id="1.20.1070.10">
    <property type="entry name" value="Rhodopsin 7-helix transmembrane proteins"/>
    <property type="match status" value="1"/>
</dbReference>
<keyword evidence="1" id="KW-0472">Membrane</keyword>
<dbReference type="Proteomes" id="UP000663845">
    <property type="component" value="Unassembled WGS sequence"/>
</dbReference>
<keyword evidence="1" id="KW-0812">Transmembrane</keyword>
<dbReference type="EMBL" id="CAJNOG010000102">
    <property type="protein sequence ID" value="CAF0945318.1"/>
    <property type="molecule type" value="Genomic_DNA"/>
</dbReference>
<feature type="transmembrane region" description="Helical" evidence="1">
    <location>
        <begin position="55"/>
        <end position="77"/>
    </location>
</feature>